<dbReference type="Pfam" id="PF14604">
    <property type="entry name" value="SH3_9"/>
    <property type="match status" value="1"/>
</dbReference>
<dbReference type="AlphaFoldDB" id="A0A7T8GVM0"/>
<accession>A0A7T8GVM0</accession>
<keyword evidence="7" id="KW-1185">Reference proteome</keyword>
<dbReference type="OrthoDB" id="4158657at2759"/>
<dbReference type="InterPro" id="IPR036028">
    <property type="entry name" value="SH3-like_dom_sf"/>
</dbReference>
<evidence type="ECO:0000256" key="4">
    <source>
        <dbReference type="SAM" id="MobiDB-lite"/>
    </source>
</evidence>
<dbReference type="InterPro" id="IPR001452">
    <property type="entry name" value="SH3_domain"/>
</dbReference>
<dbReference type="SMART" id="SM00326">
    <property type="entry name" value="SH3"/>
    <property type="match status" value="2"/>
</dbReference>
<dbReference type="CDD" id="cd12013">
    <property type="entry name" value="SH3_RIM-BP_3"/>
    <property type="match status" value="1"/>
</dbReference>
<dbReference type="PROSITE" id="PS50002">
    <property type="entry name" value="SH3"/>
    <property type="match status" value="2"/>
</dbReference>
<dbReference type="Pfam" id="PF07653">
    <property type="entry name" value="SH3_2"/>
    <property type="match status" value="1"/>
</dbReference>
<proteinExistence type="predicted"/>
<dbReference type="PANTHER" id="PTHR14234:SF19">
    <property type="entry name" value="RIM-BINDING PROTEIN, ISOFORM F"/>
    <property type="match status" value="1"/>
</dbReference>
<feature type="domain" description="SH3" evidence="5">
    <location>
        <begin position="759"/>
        <end position="826"/>
    </location>
</feature>
<dbReference type="SUPFAM" id="SSF49265">
    <property type="entry name" value="Fibronectin type III"/>
    <property type="match status" value="1"/>
</dbReference>
<dbReference type="InterPro" id="IPR013783">
    <property type="entry name" value="Ig-like_fold"/>
</dbReference>
<feature type="compositionally biased region" description="Basic and acidic residues" evidence="4">
    <location>
        <begin position="667"/>
        <end position="685"/>
    </location>
</feature>
<dbReference type="GO" id="GO:0007274">
    <property type="term" value="P:neuromuscular synaptic transmission"/>
    <property type="evidence" value="ECO:0007669"/>
    <property type="project" value="TreeGrafter"/>
</dbReference>
<feature type="compositionally biased region" description="Low complexity" evidence="4">
    <location>
        <begin position="627"/>
        <end position="644"/>
    </location>
</feature>
<organism evidence="6 7">
    <name type="scientific">Caligus rogercresseyi</name>
    <name type="common">Sea louse</name>
    <dbReference type="NCBI Taxonomy" id="217165"/>
    <lineage>
        <taxon>Eukaryota</taxon>
        <taxon>Metazoa</taxon>
        <taxon>Ecdysozoa</taxon>
        <taxon>Arthropoda</taxon>
        <taxon>Crustacea</taxon>
        <taxon>Multicrustacea</taxon>
        <taxon>Hexanauplia</taxon>
        <taxon>Copepoda</taxon>
        <taxon>Siphonostomatoida</taxon>
        <taxon>Caligidae</taxon>
        <taxon>Caligus</taxon>
    </lineage>
</organism>
<dbReference type="InterPro" id="IPR036116">
    <property type="entry name" value="FN3_sf"/>
</dbReference>
<evidence type="ECO:0000256" key="2">
    <source>
        <dbReference type="ARBA" id="ARBA00022737"/>
    </source>
</evidence>
<dbReference type="Gene3D" id="2.30.30.40">
    <property type="entry name" value="SH3 Domains"/>
    <property type="match status" value="2"/>
</dbReference>
<feature type="compositionally biased region" description="Polar residues" evidence="4">
    <location>
        <begin position="645"/>
        <end position="665"/>
    </location>
</feature>
<evidence type="ECO:0000256" key="1">
    <source>
        <dbReference type="ARBA" id="ARBA00022443"/>
    </source>
</evidence>
<feature type="region of interest" description="Disordered" evidence="4">
    <location>
        <begin position="588"/>
        <end position="689"/>
    </location>
</feature>
<dbReference type="InterPro" id="IPR035755">
    <property type="entry name" value="RIM-BP_SH3_3"/>
</dbReference>
<dbReference type="FunFam" id="2.30.30.40:FF:000016">
    <property type="entry name" value="RIMS-binding protein 2 isoform X2"/>
    <property type="match status" value="1"/>
</dbReference>
<name>A0A7T8GVM0_CALRO</name>
<evidence type="ECO:0000256" key="3">
    <source>
        <dbReference type="PROSITE-ProRule" id="PRU00192"/>
    </source>
</evidence>
<feature type="non-terminal residue" evidence="6">
    <location>
        <position position="883"/>
    </location>
</feature>
<evidence type="ECO:0000313" key="6">
    <source>
        <dbReference type="EMBL" id="QQP38316.1"/>
    </source>
</evidence>
<feature type="non-terminal residue" evidence="6">
    <location>
        <position position="1"/>
    </location>
</feature>
<dbReference type="InterPro" id="IPR057884">
    <property type="entry name" value="FN3_RIM-BP1/2/3"/>
</dbReference>
<keyword evidence="1 3" id="KW-0728">SH3 domain</keyword>
<dbReference type="EMBL" id="CP045902">
    <property type="protein sequence ID" value="QQP38316.1"/>
    <property type="molecule type" value="Genomic_DNA"/>
</dbReference>
<feature type="region of interest" description="Disordered" evidence="4">
    <location>
        <begin position="231"/>
        <end position="278"/>
    </location>
</feature>
<protein>
    <recommendedName>
        <fullName evidence="5">SH3 domain-containing protein</fullName>
    </recommendedName>
</protein>
<gene>
    <name evidence="6" type="ORF">FKW44_018862</name>
</gene>
<feature type="domain" description="SH3" evidence="5">
    <location>
        <begin position="135"/>
        <end position="200"/>
    </location>
</feature>
<dbReference type="SUPFAM" id="SSF50044">
    <property type="entry name" value="SH3-domain"/>
    <property type="match status" value="2"/>
</dbReference>
<reference evidence="7" key="1">
    <citation type="submission" date="2021-01" db="EMBL/GenBank/DDBJ databases">
        <title>Caligus Genome Assembly.</title>
        <authorList>
            <person name="Gallardo-Escarate C."/>
        </authorList>
    </citation>
    <scope>NUCLEOTIDE SEQUENCE [LARGE SCALE GENOMIC DNA]</scope>
</reference>
<dbReference type="InterPro" id="IPR040325">
    <property type="entry name" value="RIMBP1/2/3"/>
</dbReference>
<dbReference type="PRINTS" id="PR00452">
    <property type="entry name" value="SH3DOMAIN"/>
</dbReference>
<evidence type="ECO:0000313" key="7">
    <source>
        <dbReference type="Proteomes" id="UP000595437"/>
    </source>
</evidence>
<keyword evidence="2" id="KW-0677">Repeat</keyword>
<dbReference type="PANTHER" id="PTHR14234">
    <property type="entry name" value="RIM BINDING PROTEIN-RELATED"/>
    <property type="match status" value="1"/>
</dbReference>
<dbReference type="GO" id="GO:0045202">
    <property type="term" value="C:synapse"/>
    <property type="evidence" value="ECO:0007669"/>
    <property type="project" value="GOC"/>
</dbReference>
<sequence>GETSLQLKQIDLAKEMEAIKKFSFLDEVEENGTSSCSPSITEPTWKLTLSWQSWSRTIQPPTSRDKPHHPTQSFFFRHRLWIPIAKLLGKWRVLHKSNYPNIGIDKIKLLNGDGIKSYTKTTEGAVESLGKAHALSMSPDTPTTPFQHSPNDCPEAELLVNAGDYILVWGDVDEDGFFDGELLDGRRGLVPSNFVEKLEGEDLIDFHSQVILGLGDCDDSVCTSVPQDLDFISSSDDNEERAPYSRGAVSLNASTPYPNTLHDDEEFEDGARSKNALPPPQQLTVEMQLNKSFLVAWNAPGTGEDEDDNKKHKKLSGEIASYSVIVDGSLHSSVVATGSDMCLKALSLHRISVKSVAAKDGSGKKPSQEAACTMVIGKDAPLGPTGLKSSKITSTSCNITWIPSNTNFLHSICSSGCLPTRPRWAFSQHKYKVTIRAKNIRQAAPAQILSCDNLLDNLSSQIEIRTLPEGLPDPPLDVRVDEAPEHPEQWCISWLPVTINPSGTSNGALVVGYVVYCDDKHLQDVDSGTADHVCVPKRRPAAFITVRTKLLSPLEDEATKMRELTLNYNGFSHDMDSDIGPSELSDIAEEPEEEERKKMHWVSSPDDGKKNLFPPRFSRLPTRDTSRQTLSNLSSSQSQSYPQQENKSSGLNNHNSTPLSITTKIPPSRDKNHPKTLHDVPEPGRLRGRTSIPGRWLLLGESNGCSGYVPCNMVSEVQVDDERVAEELFRDQSGQEDRINSTNNNKAREDRWGDIYEDSNFKRKLALYDYDPAELSPNVDSEVELSFRTGDIIEVFGEMDDDGFYLGEFGGKRGLVPSNFLTDVPQGYEPKKVFDKLAQRKASPTQLWWESWTLSAAATKDSWAAASMVIFTTESSTRAHTPV</sequence>
<dbReference type="Pfam" id="PF25523">
    <property type="entry name" value="Ig_RIMBP2"/>
    <property type="match status" value="1"/>
</dbReference>
<dbReference type="Gene3D" id="2.60.40.10">
    <property type="entry name" value="Immunoglobulins"/>
    <property type="match status" value="1"/>
</dbReference>
<evidence type="ECO:0000259" key="5">
    <source>
        <dbReference type="PROSITE" id="PS50002"/>
    </source>
</evidence>
<dbReference type="Proteomes" id="UP000595437">
    <property type="component" value="Chromosome 13"/>
</dbReference>